<dbReference type="EMBL" id="JAOWKY010000008">
    <property type="protein sequence ID" value="MCV2870642.1"/>
    <property type="molecule type" value="Genomic_DNA"/>
</dbReference>
<evidence type="ECO:0000313" key="2">
    <source>
        <dbReference type="EMBL" id="MCV2870642.1"/>
    </source>
</evidence>
<organism evidence="2 3">
    <name type="scientific">Albidovulum marisflavi</name>
    <dbReference type="NCBI Taxonomy" id="2984159"/>
    <lineage>
        <taxon>Bacteria</taxon>
        <taxon>Pseudomonadati</taxon>
        <taxon>Pseudomonadota</taxon>
        <taxon>Alphaproteobacteria</taxon>
        <taxon>Rhodobacterales</taxon>
        <taxon>Paracoccaceae</taxon>
        <taxon>Albidovulum</taxon>
    </lineage>
</organism>
<feature type="region of interest" description="Disordered" evidence="1">
    <location>
        <begin position="485"/>
        <end position="506"/>
    </location>
</feature>
<evidence type="ECO:0000256" key="1">
    <source>
        <dbReference type="SAM" id="MobiDB-lite"/>
    </source>
</evidence>
<dbReference type="RefSeq" id="WP_263736320.1">
    <property type="nucleotide sequence ID" value="NZ_JAOWKY010000008.1"/>
</dbReference>
<reference evidence="2 3" key="1">
    <citation type="submission" date="2022-10" db="EMBL/GenBank/DDBJ databases">
        <title>Defluviimonas sp. nov., isolated from ocean surface water.</title>
        <authorList>
            <person name="He W."/>
            <person name="Wang L."/>
            <person name="Zhang D.-F."/>
        </authorList>
    </citation>
    <scope>NUCLEOTIDE SEQUENCE [LARGE SCALE GENOMIC DNA]</scope>
    <source>
        <strain evidence="2 3">WL0002</strain>
    </source>
</reference>
<comment type="caution">
    <text evidence="2">The sequence shown here is derived from an EMBL/GenBank/DDBJ whole genome shotgun (WGS) entry which is preliminary data.</text>
</comment>
<protein>
    <submittedName>
        <fullName evidence="2">Phage portal protein</fullName>
    </submittedName>
</protein>
<name>A0ABT2ZHP9_9RHOB</name>
<proteinExistence type="predicted"/>
<dbReference type="Proteomes" id="UP001652542">
    <property type="component" value="Unassembled WGS sequence"/>
</dbReference>
<gene>
    <name evidence="2" type="ORF">OEW28_18675</name>
</gene>
<keyword evidence="3" id="KW-1185">Reference proteome</keyword>
<dbReference type="NCBIfam" id="TIGR01539">
    <property type="entry name" value="portal_lambda"/>
    <property type="match status" value="1"/>
</dbReference>
<dbReference type="Pfam" id="PF05136">
    <property type="entry name" value="Phage_portal_2"/>
    <property type="match status" value="1"/>
</dbReference>
<evidence type="ECO:0000313" key="3">
    <source>
        <dbReference type="Proteomes" id="UP001652542"/>
    </source>
</evidence>
<accession>A0ABT2ZHP9</accession>
<dbReference type="InterPro" id="IPR006429">
    <property type="entry name" value="Phage_lambda_portal"/>
</dbReference>
<sequence>MTERIPFGFVERLIEPFSPSLARKRLSQRVALDFLRRGYDGAARGRGTQGWTATGSSADAEVSVAGPALRARMRDLVRNDPMAAQAVQVLVNNIVGPGIRPRAKTGNKRTDKRVNELFRRFAATCDWHGHTDFYGLQALAVREMIEGGECLGIQRFMPRGSGKDVPLKIELREADHLDDGLRGYGVTGPRIDMGIEYDAAGRRVAYHMFPDHPGGTSNVFGNRLKSERIPADRVVHLFERQRVQNRGVPWGVSAMRGLRDFGDWHRAEMVRKKTEACLVGVVIGEDAGAETVAPSMKDAAGNKVEEFSPGMVAYTAGAQSIEFSQPAAAGGVAEWSRTQLMIIAAGFRVPYALMTGDFSQSNFSSNRAGLNEFRRMVDQLQWQCIIPMLCQPIWDWFILAARTQGLLPEGDGPIGVEWAPPRFESVNPKQDADADLAEVRAGFSTRSQKIAARGYDPEEVLDEWRKDAEAADAALLVFDSDPRRVAKAGSAQPETKPVGAADTVTE</sequence>